<dbReference type="PANTHER" id="PTHR12558">
    <property type="entry name" value="CELL DIVISION CYCLE 16,23,27"/>
    <property type="match status" value="1"/>
</dbReference>
<dbReference type="SUPFAM" id="SSF48452">
    <property type="entry name" value="TPR-like"/>
    <property type="match status" value="2"/>
</dbReference>
<dbReference type="InterPro" id="IPR019734">
    <property type="entry name" value="TPR_rpt"/>
</dbReference>
<reference evidence="1" key="1">
    <citation type="submission" date="2018-06" db="EMBL/GenBank/DDBJ databases">
        <authorList>
            <person name="Zhirakovskaya E."/>
        </authorList>
    </citation>
    <scope>NUCLEOTIDE SEQUENCE</scope>
</reference>
<protein>
    <submittedName>
        <fullName evidence="1">Adenylate cyclase</fullName>
        <ecNumber evidence="1">4.6.1.1</ecNumber>
    </submittedName>
</protein>
<dbReference type="SMART" id="SM00028">
    <property type="entry name" value="TPR"/>
    <property type="match status" value="6"/>
</dbReference>
<proteinExistence type="predicted"/>
<organism evidence="1">
    <name type="scientific">hydrothermal vent metagenome</name>
    <dbReference type="NCBI Taxonomy" id="652676"/>
    <lineage>
        <taxon>unclassified sequences</taxon>
        <taxon>metagenomes</taxon>
        <taxon>ecological metagenomes</taxon>
    </lineage>
</organism>
<dbReference type="PROSITE" id="PS50005">
    <property type="entry name" value="TPR"/>
    <property type="match status" value="1"/>
</dbReference>
<gene>
    <name evidence="1" type="ORF">MNBD_PLANCTO03-965</name>
</gene>
<keyword evidence="1" id="KW-0456">Lyase</keyword>
<sequence length="420" mass="46456">MQATPTPYEHAVALFEEGKIAEAEQACLALLQEDQQNVPAMRLLATIARNNGKAEQAVQLLAFAMKLEPTNPGLAGEMGASLIIANRSEDATKLLEAIVKAMPESPIAHFWMGHCYLAQFYGNKAALHFKTAYELDPLNDELLRMIGVALLTSGSGRDAEPWLRQHLKDHPDRPSTYVNLSIALQQQVRLEEAAELDRKALELDPDNAAAIAALGRHYRTYGRYDEAFALVRSALKRLGPQPSLATIFAFLCDKNELAEEGIAVLKQSLEHKTTPSQGTPGLYFGLGRLYERTKQYDKAWEAFAKGNTHYAPLYNAQQIELLTSELQSTFNAWSLSIMPKATIPTDRPIFIVGMSRSGTTLTEQILSSHPDCFGAGELLTLPELGRELGRRLGGTWPTSLNDLTPELANEFSGRYLEHLH</sequence>
<dbReference type="InterPro" id="IPR011990">
    <property type="entry name" value="TPR-like_helical_dom_sf"/>
</dbReference>
<dbReference type="Pfam" id="PF14559">
    <property type="entry name" value="TPR_19"/>
    <property type="match status" value="1"/>
</dbReference>
<dbReference type="InterPro" id="IPR027417">
    <property type="entry name" value="P-loop_NTPase"/>
</dbReference>
<dbReference type="Pfam" id="PF13181">
    <property type="entry name" value="TPR_8"/>
    <property type="match status" value="1"/>
</dbReference>
<dbReference type="Gene3D" id="1.25.40.10">
    <property type="entry name" value="Tetratricopeptide repeat domain"/>
    <property type="match status" value="1"/>
</dbReference>
<dbReference type="EC" id="4.6.1.1" evidence="1"/>
<dbReference type="PANTHER" id="PTHR12558:SF13">
    <property type="entry name" value="CELL DIVISION CYCLE PROTEIN 27 HOMOLOG"/>
    <property type="match status" value="1"/>
</dbReference>
<dbReference type="SUPFAM" id="SSF52540">
    <property type="entry name" value="P-loop containing nucleoside triphosphate hydrolases"/>
    <property type="match status" value="1"/>
</dbReference>
<name>A0A3B1DZ86_9ZZZZ</name>
<evidence type="ECO:0000313" key="1">
    <source>
        <dbReference type="EMBL" id="VAX41678.1"/>
    </source>
</evidence>
<dbReference type="EMBL" id="UOGK01000576">
    <property type="protein sequence ID" value="VAX41678.1"/>
    <property type="molecule type" value="Genomic_DNA"/>
</dbReference>
<dbReference type="AlphaFoldDB" id="A0A3B1DZ86"/>
<dbReference type="Pfam" id="PF13469">
    <property type="entry name" value="Sulfotransfer_3"/>
    <property type="match status" value="1"/>
</dbReference>
<feature type="non-terminal residue" evidence="1">
    <location>
        <position position="420"/>
    </location>
</feature>
<dbReference type="GO" id="GO:0004016">
    <property type="term" value="F:adenylate cyclase activity"/>
    <property type="evidence" value="ECO:0007669"/>
    <property type="project" value="UniProtKB-EC"/>
</dbReference>
<accession>A0A3B1DZ86</accession>
<dbReference type="Gene3D" id="3.40.50.300">
    <property type="entry name" value="P-loop containing nucleotide triphosphate hydrolases"/>
    <property type="match status" value="1"/>
</dbReference>
<dbReference type="Pfam" id="PF13432">
    <property type="entry name" value="TPR_16"/>
    <property type="match status" value="1"/>
</dbReference>